<name>A0A845BJY0_9NEIS</name>
<keyword evidence="4 6" id="KW-1133">Transmembrane helix</keyword>
<evidence type="ECO:0000256" key="5">
    <source>
        <dbReference type="ARBA" id="ARBA00023136"/>
    </source>
</evidence>
<dbReference type="GO" id="GO:0005886">
    <property type="term" value="C:plasma membrane"/>
    <property type="evidence" value="ECO:0007669"/>
    <property type="project" value="UniProtKB-SubCell"/>
</dbReference>
<evidence type="ECO:0000256" key="2">
    <source>
        <dbReference type="ARBA" id="ARBA00022475"/>
    </source>
</evidence>
<comment type="caution">
    <text evidence="7">The sequence shown here is derived from an EMBL/GenBank/DDBJ whole genome shotgun (WGS) entry which is preliminary data.</text>
</comment>
<evidence type="ECO:0000256" key="4">
    <source>
        <dbReference type="ARBA" id="ARBA00022989"/>
    </source>
</evidence>
<feature type="transmembrane region" description="Helical" evidence="6">
    <location>
        <begin position="463"/>
        <end position="482"/>
    </location>
</feature>
<dbReference type="InterPro" id="IPR051679">
    <property type="entry name" value="DASS-Related_Transporters"/>
</dbReference>
<proteinExistence type="predicted"/>
<reference evidence="7 8" key="1">
    <citation type="submission" date="2019-12" db="EMBL/GenBank/DDBJ databases">
        <title>Neisseriaceae gen. nov. sp. Genome sequencing and assembly.</title>
        <authorList>
            <person name="Liu Z."/>
            <person name="Li A."/>
        </authorList>
    </citation>
    <scope>NUCLEOTIDE SEQUENCE [LARGE SCALE GENOMIC DNA]</scope>
    <source>
        <strain evidence="7 8">B2N2-7</strain>
    </source>
</reference>
<dbReference type="EMBL" id="WSSB01000004">
    <property type="protein sequence ID" value="MXR36499.1"/>
    <property type="molecule type" value="Genomic_DNA"/>
</dbReference>
<dbReference type="AlphaFoldDB" id="A0A845BJY0"/>
<evidence type="ECO:0000256" key="1">
    <source>
        <dbReference type="ARBA" id="ARBA00004651"/>
    </source>
</evidence>
<feature type="transmembrane region" description="Helical" evidence="6">
    <location>
        <begin position="489"/>
        <end position="514"/>
    </location>
</feature>
<feature type="transmembrane region" description="Helical" evidence="6">
    <location>
        <begin position="365"/>
        <end position="386"/>
    </location>
</feature>
<keyword evidence="8" id="KW-1185">Reference proteome</keyword>
<feature type="transmembrane region" description="Helical" evidence="6">
    <location>
        <begin position="113"/>
        <end position="136"/>
    </location>
</feature>
<feature type="transmembrane region" description="Helical" evidence="6">
    <location>
        <begin position="310"/>
        <end position="329"/>
    </location>
</feature>
<organism evidence="7 8">
    <name type="scientific">Craterilacuibacter sinensis</name>
    <dbReference type="NCBI Taxonomy" id="2686017"/>
    <lineage>
        <taxon>Bacteria</taxon>
        <taxon>Pseudomonadati</taxon>
        <taxon>Pseudomonadota</taxon>
        <taxon>Betaproteobacteria</taxon>
        <taxon>Neisseriales</taxon>
        <taxon>Neisseriaceae</taxon>
        <taxon>Craterilacuibacter</taxon>
    </lineage>
</organism>
<evidence type="ECO:0000256" key="3">
    <source>
        <dbReference type="ARBA" id="ARBA00022692"/>
    </source>
</evidence>
<evidence type="ECO:0000313" key="7">
    <source>
        <dbReference type="EMBL" id="MXR36499.1"/>
    </source>
</evidence>
<dbReference type="PANTHER" id="PTHR43652:SF2">
    <property type="entry name" value="BASIC AMINO ACID ANTIPORTER YFCC-RELATED"/>
    <property type="match status" value="1"/>
</dbReference>
<keyword evidence="2" id="KW-1003">Cell membrane</keyword>
<protein>
    <submittedName>
        <fullName evidence="7">YfcC family protein</fullName>
    </submittedName>
</protein>
<dbReference type="Pfam" id="PF03606">
    <property type="entry name" value="DcuC"/>
    <property type="match status" value="1"/>
</dbReference>
<feature type="transmembrane region" description="Helical" evidence="6">
    <location>
        <begin position="60"/>
        <end position="79"/>
    </location>
</feature>
<dbReference type="Proteomes" id="UP000467214">
    <property type="component" value="Unassembled WGS sequence"/>
</dbReference>
<feature type="transmembrane region" description="Helical" evidence="6">
    <location>
        <begin position="209"/>
        <end position="228"/>
    </location>
</feature>
<evidence type="ECO:0000256" key="6">
    <source>
        <dbReference type="SAM" id="Phobius"/>
    </source>
</evidence>
<sequence length="519" mass="55548">MSRRDRRGAGVPAKLCFQLNEQANGHSRCACPFLHSDWKTGVIMFSRQTFKGGSFKLPNIYLILVGFMAVVAVLTHWVPAGSYQRAEMMTAAGPRMVAVAGSFEFLPSSPVTLWQFITAIPDGMVGAADIVFMTLLVGGSVGLIRRTGVVDLGIAVLTRAVGGRSQWLIPLLMAIFAVICGFIGVPELSIAFLPMLLPMFYRMGYDGMTAVAVALLPTTLGFAFGITIPGTVGIGQSIAHLPMFSGAGYRAGMLALVMLVAIAYTWRYAARIKANPAASLVFDSDSELRTRILSAQQHQQQAVFSPRLKLAGVLCGLMLLGVIAAILNWQLSFNAISGLFLCTAVITALVAGKDSNALCEDLNESFREILVGALICGLARAISVLMSHGQVADTIVYGIVNMVSDLHGIVATIAVFLCQALFNSLIPSGSGQTVLTMPVLVPMADLLGITRQTMVLATQMGDGMTNILFPTSGYFIATLAIARVDYLKWLRFFLPLFAMLLLLAMASLALAYSIRLGPF</sequence>
<gene>
    <name evidence="7" type="ORF">GQF02_05860</name>
</gene>
<accession>A0A845BJY0</accession>
<keyword evidence="5 6" id="KW-0472">Membrane</keyword>
<evidence type="ECO:0000313" key="8">
    <source>
        <dbReference type="Proteomes" id="UP000467214"/>
    </source>
</evidence>
<feature type="transmembrane region" description="Helical" evidence="6">
    <location>
        <begin position="167"/>
        <end position="197"/>
    </location>
</feature>
<dbReference type="InterPro" id="IPR018385">
    <property type="entry name" value="C4_dicarb_anaerob_car-like"/>
</dbReference>
<feature type="transmembrane region" description="Helical" evidence="6">
    <location>
        <begin position="335"/>
        <end position="353"/>
    </location>
</feature>
<feature type="transmembrane region" description="Helical" evidence="6">
    <location>
        <begin position="248"/>
        <end position="266"/>
    </location>
</feature>
<feature type="transmembrane region" description="Helical" evidence="6">
    <location>
        <begin position="433"/>
        <end position="451"/>
    </location>
</feature>
<comment type="subcellular location">
    <subcellularLocation>
        <location evidence="1">Cell membrane</location>
        <topology evidence="1">Multi-pass membrane protein</topology>
    </subcellularLocation>
</comment>
<dbReference type="PANTHER" id="PTHR43652">
    <property type="entry name" value="BASIC AMINO ACID ANTIPORTER YFCC-RELATED"/>
    <property type="match status" value="1"/>
</dbReference>
<keyword evidence="3 6" id="KW-0812">Transmembrane</keyword>